<dbReference type="Gene3D" id="1.10.10.10">
    <property type="entry name" value="Winged helix-like DNA-binding domain superfamily/Winged helix DNA-binding domain"/>
    <property type="match status" value="1"/>
</dbReference>
<protein>
    <submittedName>
        <fullName evidence="1">Putative transcriptional regulator</fullName>
    </submittedName>
</protein>
<dbReference type="SUPFAM" id="SSF46785">
    <property type="entry name" value="Winged helix' DNA-binding domain"/>
    <property type="match status" value="1"/>
</dbReference>
<dbReference type="RefSeq" id="WP_184193140.1">
    <property type="nucleotide sequence ID" value="NZ_JACHGW010000001.1"/>
</dbReference>
<dbReference type="EMBL" id="JACHGW010000001">
    <property type="protein sequence ID" value="MBB6049541.1"/>
    <property type="molecule type" value="Genomic_DNA"/>
</dbReference>
<sequence length="130" mass="13652">MAGKAGKESKKSKGELAEVLAELASLRREIEALKSPTVAALGATRTAEQVAKRASAFTPVQRARLIEALLQSGPQPPPQLGATVGLATGSLYHHLRELVAAGIATVEDKTYCLTPDGQQLAEALFALPHE</sequence>
<comment type="caution">
    <text evidence="1">The sequence shown here is derived from an EMBL/GenBank/DDBJ whole genome shotgun (WGS) entry which is preliminary data.</text>
</comment>
<accession>A0A7W9SMV5</accession>
<proteinExistence type="predicted"/>
<keyword evidence="2" id="KW-1185">Reference proteome</keyword>
<evidence type="ECO:0000313" key="2">
    <source>
        <dbReference type="Proteomes" id="UP000520814"/>
    </source>
</evidence>
<dbReference type="InterPro" id="IPR036390">
    <property type="entry name" value="WH_DNA-bd_sf"/>
</dbReference>
<gene>
    <name evidence="1" type="ORF">HNQ39_001303</name>
</gene>
<dbReference type="InterPro" id="IPR036388">
    <property type="entry name" value="WH-like_DNA-bd_sf"/>
</dbReference>
<organism evidence="1 2">
    <name type="scientific">Armatimonas rosea</name>
    <dbReference type="NCBI Taxonomy" id="685828"/>
    <lineage>
        <taxon>Bacteria</taxon>
        <taxon>Bacillati</taxon>
        <taxon>Armatimonadota</taxon>
        <taxon>Armatimonadia</taxon>
        <taxon>Armatimonadales</taxon>
        <taxon>Armatimonadaceae</taxon>
        <taxon>Armatimonas</taxon>
    </lineage>
</organism>
<dbReference type="Proteomes" id="UP000520814">
    <property type="component" value="Unassembled WGS sequence"/>
</dbReference>
<reference evidence="1 2" key="1">
    <citation type="submission" date="2020-08" db="EMBL/GenBank/DDBJ databases">
        <title>Genomic Encyclopedia of Type Strains, Phase IV (KMG-IV): sequencing the most valuable type-strain genomes for metagenomic binning, comparative biology and taxonomic classification.</title>
        <authorList>
            <person name="Goeker M."/>
        </authorList>
    </citation>
    <scope>NUCLEOTIDE SEQUENCE [LARGE SCALE GENOMIC DNA]</scope>
    <source>
        <strain evidence="1 2">DSM 23562</strain>
    </source>
</reference>
<name>A0A7W9SMV5_ARMRO</name>
<evidence type="ECO:0000313" key="1">
    <source>
        <dbReference type="EMBL" id="MBB6049541.1"/>
    </source>
</evidence>
<dbReference type="AlphaFoldDB" id="A0A7W9SMV5"/>